<dbReference type="STRING" id="105984.A0A427Y970"/>
<dbReference type="RefSeq" id="XP_028479879.1">
    <property type="nucleotide sequence ID" value="XM_028616022.1"/>
</dbReference>
<dbReference type="CDD" id="cd11065">
    <property type="entry name" value="CYP64-like"/>
    <property type="match status" value="1"/>
</dbReference>
<dbReference type="Gene3D" id="1.10.630.10">
    <property type="entry name" value="Cytochrome P450"/>
    <property type="match status" value="1"/>
</dbReference>
<keyword evidence="8 10" id="KW-0503">Monooxygenase</keyword>
<dbReference type="GeneID" id="39584728"/>
<dbReference type="Pfam" id="PF00067">
    <property type="entry name" value="p450"/>
    <property type="match status" value="1"/>
</dbReference>
<dbReference type="GO" id="GO:0016705">
    <property type="term" value="F:oxidoreductase activity, acting on paired donors, with incorporation or reduction of molecular oxygen"/>
    <property type="evidence" value="ECO:0007669"/>
    <property type="project" value="InterPro"/>
</dbReference>
<keyword evidence="13" id="KW-1185">Reference proteome</keyword>
<evidence type="ECO:0000256" key="8">
    <source>
        <dbReference type="ARBA" id="ARBA00023033"/>
    </source>
</evidence>
<dbReference type="InterPro" id="IPR050364">
    <property type="entry name" value="Cytochrome_P450_fung"/>
</dbReference>
<evidence type="ECO:0000256" key="10">
    <source>
        <dbReference type="RuleBase" id="RU000461"/>
    </source>
</evidence>
<dbReference type="EMBL" id="RSCE01000001">
    <property type="protein sequence ID" value="RSH87671.1"/>
    <property type="molecule type" value="Genomic_DNA"/>
</dbReference>
<evidence type="ECO:0000256" key="6">
    <source>
        <dbReference type="ARBA" id="ARBA00023002"/>
    </source>
</evidence>
<dbReference type="Proteomes" id="UP000279236">
    <property type="component" value="Unassembled WGS sequence"/>
</dbReference>
<dbReference type="PANTHER" id="PTHR46300:SF1">
    <property type="entry name" value="P450, PUTATIVE (EUROFUNG)-RELATED"/>
    <property type="match status" value="1"/>
</dbReference>
<organism evidence="12 13">
    <name type="scientific">Apiotrichum porosum</name>
    <dbReference type="NCBI Taxonomy" id="105984"/>
    <lineage>
        <taxon>Eukaryota</taxon>
        <taxon>Fungi</taxon>
        <taxon>Dikarya</taxon>
        <taxon>Basidiomycota</taxon>
        <taxon>Agaricomycotina</taxon>
        <taxon>Tremellomycetes</taxon>
        <taxon>Trichosporonales</taxon>
        <taxon>Trichosporonaceae</taxon>
        <taxon>Apiotrichum</taxon>
    </lineage>
</organism>
<dbReference type="PRINTS" id="PR00463">
    <property type="entry name" value="EP450I"/>
</dbReference>
<comment type="pathway">
    <text evidence="2">Secondary metabolite biosynthesis.</text>
</comment>
<comment type="caution">
    <text evidence="12">The sequence shown here is derived from an EMBL/GenBank/DDBJ whole genome shotgun (WGS) entry which is preliminary data.</text>
</comment>
<proteinExistence type="inferred from homology"/>
<dbReference type="InterPro" id="IPR001128">
    <property type="entry name" value="Cyt_P450"/>
</dbReference>
<keyword evidence="6 10" id="KW-0560">Oxidoreductase</keyword>
<protein>
    <recommendedName>
        <fullName evidence="14">Cytochrome P450</fullName>
    </recommendedName>
</protein>
<feature type="binding site" description="axial binding residue" evidence="9">
    <location>
        <position position="438"/>
    </location>
    <ligand>
        <name>heme</name>
        <dbReference type="ChEBI" id="CHEBI:30413"/>
    </ligand>
    <ligandPart>
        <name>Fe</name>
        <dbReference type="ChEBI" id="CHEBI:18248"/>
    </ligandPart>
</feature>
<dbReference type="GO" id="GO:0005506">
    <property type="term" value="F:iron ion binding"/>
    <property type="evidence" value="ECO:0007669"/>
    <property type="project" value="InterPro"/>
</dbReference>
<comment type="similarity">
    <text evidence="3 10">Belongs to the cytochrome P450 family.</text>
</comment>
<comment type="cofactor">
    <cofactor evidence="1 9">
        <name>heme</name>
        <dbReference type="ChEBI" id="CHEBI:30413"/>
    </cofactor>
</comment>
<dbReference type="GO" id="GO:0004497">
    <property type="term" value="F:monooxygenase activity"/>
    <property type="evidence" value="ECO:0007669"/>
    <property type="project" value="UniProtKB-KW"/>
</dbReference>
<keyword evidence="11" id="KW-0812">Transmembrane</keyword>
<dbReference type="PANTHER" id="PTHR46300">
    <property type="entry name" value="P450, PUTATIVE (EUROFUNG)-RELATED-RELATED"/>
    <property type="match status" value="1"/>
</dbReference>
<evidence type="ECO:0000256" key="7">
    <source>
        <dbReference type="ARBA" id="ARBA00023004"/>
    </source>
</evidence>
<name>A0A427Y970_9TREE</name>
<dbReference type="InterPro" id="IPR036396">
    <property type="entry name" value="Cyt_P450_sf"/>
</dbReference>
<keyword evidence="11" id="KW-1133">Transmembrane helix</keyword>
<evidence type="ECO:0000256" key="5">
    <source>
        <dbReference type="ARBA" id="ARBA00022723"/>
    </source>
</evidence>
<keyword evidence="7 9" id="KW-0408">Iron</keyword>
<evidence type="ECO:0000256" key="9">
    <source>
        <dbReference type="PIRSR" id="PIRSR602401-1"/>
    </source>
</evidence>
<dbReference type="InterPro" id="IPR002401">
    <property type="entry name" value="Cyt_P450_E_grp-I"/>
</dbReference>
<sequence length="515" mass="57389">MVLDQLTAPAAFLPLVAALVLLGLVLVRRRGTKYTNLPAGPPSHWFSGTALPASHPWRWLYDQSRQYGPLMTIWRGSSPTIVVSTVDACDFVLEKNARDTADRPRQIMGDEIMSHNKRILLVSHGDRWRRLRKALHAPLQPQSARELRPLQEGIARSAALDILRDPSRFQDHIQSYAATLVVHMAYGRRGRAYYSDPEIREVVEGSKRLGITLRPGAFAIESYPWLRYFPGYLKSTGVQKWADDELDLFVGALRDVKARLASKQPVADCFAKYLLEHQREFNLEDDEIAYLCGSVFGAGSDTSSSAITICVMAAAVFPDQAARVRAELDKVAGGRMPSFDELDIESAPILRAFIAESFRWRPVSSGGFQHKTTADIVYRGQLVPAGAAIIPNHWAIHRDEAYYGPDVEAFNLDRWLDADGAFKTSMKHVQFGMGRRVCPGQHVAHNSVLINTAFMLWAFDIGHAVGNDGRPVPIDTLAFTNTANSHPLPFKAQFVPRHPNLEQLILDSGGEDIEE</sequence>
<evidence type="ECO:0000256" key="3">
    <source>
        <dbReference type="ARBA" id="ARBA00010617"/>
    </source>
</evidence>
<reference evidence="12 13" key="1">
    <citation type="submission" date="2018-11" db="EMBL/GenBank/DDBJ databases">
        <title>Genome sequence of Apiotrichum porosum DSM 27194.</title>
        <authorList>
            <person name="Aliyu H."/>
            <person name="Gorte O."/>
            <person name="Ochsenreither K."/>
        </authorList>
    </citation>
    <scope>NUCLEOTIDE SEQUENCE [LARGE SCALE GENOMIC DNA]</scope>
    <source>
        <strain evidence="12 13">DSM 27194</strain>
    </source>
</reference>
<accession>A0A427Y970</accession>
<evidence type="ECO:0000256" key="1">
    <source>
        <dbReference type="ARBA" id="ARBA00001971"/>
    </source>
</evidence>
<keyword evidence="4 9" id="KW-0349">Heme</keyword>
<gene>
    <name evidence="12" type="ORF">EHS24_000185</name>
</gene>
<evidence type="ECO:0008006" key="14">
    <source>
        <dbReference type="Google" id="ProtNLM"/>
    </source>
</evidence>
<dbReference type="SUPFAM" id="SSF48264">
    <property type="entry name" value="Cytochrome P450"/>
    <property type="match status" value="1"/>
</dbReference>
<keyword evidence="5 9" id="KW-0479">Metal-binding</keyword>
<evidence type="ECO:0000256" key="4">
    <source>
        <dbReference type="ARBA" id="ARBA00022617"/>
    </source>
</evidence>
<evidence type="ECO:0000313" key="12">
    <source>
        <dbReference type="EMBL" id="RSH87671.1"/>
    </source>
</evidence>
<dbReference type="AlphaFoldDB" id="A0A427Y970"/>
<dbReference type="OrthoDB" id="2789670at2759"/>
<evidence type="ECO:0000256" key="2">
    <source>
        <dbReference type="ARBA" id="ARBA00005179"/>
    </source>
</evidence>
<dbReference type="InterPro" id="IPR017972">
    <property type="entry name" value="Cyt_P450_CS"/>
</dbReference>
<evidence type="ECO:0000256" key="11">
    <source>
        <dbReference type="SAM" id="Phobius"/>
    </source>
</evidence>
<dbReference type="GO" id="GO:0020037">
    <property type="term" value="F:heme binding"/>
    <property type="evidence" value="ECO:0007669"/>
    <property type="project" value="InterPro"/>
</dbReference>
<dbReference type="PRINTS" id="PR00385">
    <property type="entry name" value="P450"/>
</dbReference>
<dbReference type="PROSITE" id="PS00086">
    <property type="entry name" value="CYTOCHROME_P450"/>
    <property type="match status" value="1"/>
</dbReference>
<keyword evidence="11" id="KW-0472">Membrane</keyword>
<feature type="transmembrane region" description="Helical" evidence="11">
    <location>
        <begin position="6"/>
        <end position="27"/>
    </location>
</feature>
<evidence type="ECO:0000313" key="13">
    <source>
        <dbReference type="Proteomes" id="UP000279236"/>
    </source>
</evidence>